<keyword evidence="2" id="KW-0125">Carotenoid biosynthesis</keyword>
<dbReference type="PANTHER" id="PTHR39757:SF5">
    <property type="entry name" value="OS02G0190600 PROTEIN"/>
    <property type="match status" value="1"/>
</dbReference>
<dbReference type="GO" id="GO:0016117">
    <property type="term" value="P:carotenoid biosynthetic process"/>
    <property type="evidence" value="ECO:0007669"/>
    <property type="project" value="UniProtKB-KW"/>
</dbReference>
<dbReference type="GO" id="GO:0016705">
    <property type="term" value="F:oxidoreductase activity, acting on paired donors, with incorporation or reduction of molecular oxygen"/>
    <property type="evidence" value="ECO:0007669"/>
    <property type="project" value="InterPro"/>
</dbReference>
<dbReference type="GO" id="GO:0016860">
    <property type="term" value="F:intramolecular oxidoreductase activity"/>
    <property type="evidence" value="ECO:0007669"/>
    <property type="project" value="UniProtKB-ARBA"/>
</dbReference>
<evidence type="ECO:0000313" key="4">
    <source>
        <dbReference type="EMBL" id="AXB41983.1"/>
    </source>
</evidence>
<dbReference type="Gene3D" id="3.50.50.60">
    <property type="entry name" value="FAD/NAD(P)-binding domain"/>
    <property type="match status" value="1"/>
</dbReference>
<dbReference type="InterPro" id="IPR010108">
    <property type="entry name" value="Lycopene_cyclase_b/e"/>
</dbReference>
<keyword evidence="3" id="KW-0520">NAD</keyword>
<dbReference type="PANTHER" id="PTHR39757">
    <property type="match status" value="1"/>
</dbReference>
<dbReference type="PRINTS" id="PR00469">
    <property type="entry name" value="PNDRDTASEII"/>
</dbReference>
<evidence type="ECO:0000256" key="2">
    <source>
        <dbReference type="ARBA" id="ARBA00022746"/>
    </source>
</evidence>
<dbReference type="NCBIfam" id="TIGR01790">
    <property type="entry name" value="carotene-cycl"/>
    <property type="match status" value="1"/>
</dbReference>
<protein>
    <submittedName>
        <fullName evidence="4">Lycopene cyclase</fullName>
    </submittedName>
</protein>
<gene>
    <name evidence="4" type="ORF">A4R43_05105</name>
</gene>
<evidence type="ECO:0000256" key="1">
    <source>
        <dbReference type="ARBA" id="ARBA00006599"/>
    </source>
</evidence>
<proteinExistence type="inferred from homology"/>
<dbReference type="KEGG" id="aab:A4R43_05105"/>
<evidence type="ECO:0000256" key="3">
    <source>
        <dbReference type="ARBA" id="ARBA00023027"/>
    </source>
</evidence>
<dbReference type="Pfam" id="PF05834">
    <property type="entry name" value="Lycopene_cycl"/>
    <property type="match status" value="1"/>
</dbReference>
<dbReference type="InterPro" id="IPR036188">
    <property type="entry name" value="FAD/NAD-bd_sf"/>
</dbReference>
<dbReference type="RefSeq" id="WP_113691249.1">
    <property type="nucleotide sequence ID" value="NZ_CP015163.1"/>
</dbReference>
<evidence type="ECO:0000313" key="5">
    <source>
        <dbReference type="Proteomes" id="UP000250434"/>
    </source>
</evidence>
<dbReference type="OrthoDB" id="537501at2"/>
<dbReference type="Proteomes" id="UP000250434">
    <property type="component" value="Chromosome"/>
</dbReference>
<name>A0A344L1Q9_9PSEU</name>
<dbReference type="SUPFAM" id="SSF51905">
    <property type="entry name" value="FAD/NAD(P)-binding domain"/>
    <property type="match status" value="1"/>
</dbReference>
<comment type="similarity">
    <text evidence="1">Belongs to the lycopene cyclase family.</text>
</comment>
<organism evidence="4 5">
    <name type="scientific">Amycolatopsis albispora</name>
    <dbReference type="NCBI Taxonomy" id="1804986"/>
    <lineage>
        <taxon>Bacteria</taxon>
        <taxon>Bacillati</taxon>
        <taxon>Actinomycetota</taxon>
        <taxon>Actinomycetes</taxon>
        <taxon>Pseudonocardiales</taxon>
        <taxon>Pseudonocardiaceae</taxon>
        <taxon>Amycolatopsis</taxon>
    </lineage>
</organism>
<accession>A0A344L1Q9</accession>
<keyword evidence="5" id="KW-1185">Reference proteome</keyword>
<dbReference type="EMBL" id="CP015163">
    <property type="protein sequence ID" value="AXB41983.1"/>
    <property type="molecule type" value="Genomic_DNA"/>
</dbReference>
<dbReference type="AlphaFoldDB" id="A0A344L1Q9"/>
<sequence>MDTIIAGAGPAGWALAGACARAGLRVALVDPAPWRHWTPTYGLWRDEVPGLPDAAVAAVPHTVLATAVTTHRLDREYVVLDNRGLRDWLVHPAVEVITGRAEAVTRGERGATVRLAGGRRLACAVAVDATGARRALSGGPVRDPAAQTAFGVVLDEAAAEPVTGHRPGTAVFMDWRPSPDPADSAVPTFLYSLPLGAGRTLVEETSLAAKPGVPQQILSTRLRSRLAAAGVIGPAEAERVRIPLDLPIPRTLAFGVAGGFTHPATGYGVATALRLASPVAQAIAAAGNPREADRAARQVLAPARARQVHALRRFGLRVLTGLPPAQVPEFFEMFFTLPPEQQRAYLSGREDLTGTAAAMAGLFRLAPWRIRTRMV</sequence>
<reference evidence="4 5" key="1">
    <citation type="submission" date="2016-04" db="EMBL/GenBank/DDBJ databases">
        <title>Complete genome sequence and analysis of deep-sea sediment isolate, Amycolatopsis sp. WP1.</title>
        <authorList>
            <person name="Wang H."/>
            <person name="Chen S."/>
            <person name="Wu Q."/>
        </authorList>
    </citation>
    <scope>NUCLEOTIDE SEQUENCE [LARGE SCALE GENOMIC DNA]</scope>
    <source>
        <strain evidence="4 5">WP1</strain>
    </source>
</reference>